<dbReference type="EC" id="2.4.2.52" evidence="1"/>
<dbReference type="Gene3D" id="1.10.4200.10">
    <property type="entry name" value="Triphosphoribosyl-dephospho-CoA protein"/>
    <property type="match status" value="1"/>
</dbReference>
<dbReference type="PANTHER" id="PTHR42280">
    <property type="entry name" value="CITG FAMILY PROTEIN"/>
    <property type="match status" value="1"/>
</dbReference>
<name>A0ABY6HV09_9ARCH</name>
<gene>
    <name evidence="1" type="ORF">NEF87_003634</name>
</gene>
<dbReference type="PANTHER" id="PTHR42280:SF1">
    <property type="entry name" value="CITG FAMILY PROTEIN"/>
    <property type="match status" value="1"/>
</dbReference>
<dbReference type="InterPro" id="IPR002736">
    <property type="entry name" value="CitG"/>
</dbReference>
<evidence type="ECO:0000313" key="2">
    <source>
        <dbReference type="Proteomes" id="UP001208689"/>
    </source>
</evidence>
<keyword evidence="2" id="KW-1185">Reference proteome</keyword>
<dbReference type="EMBL" id="CP104013">
    <property type="protein sequence ID" value="UYP47349.1"/>
    <property type="molecule type" value="Genomic_DNA"/>
</dbReference>
<dbReference type="GO" id="GO:0046917">
    <property type="term" value="F:triphosphoribosyl-dephospho-CoA synthase activity"/>
    <property type="evidence" value="ECO:0007669"/>
    <property type="project" value="UniProtKB-EC"/>
</dbReference>
<accession>A0ABY6HV09</accession>
<evidence type="ECO:0000313" key="1">
    <source>
        <dbReference type="EMBL" id="UYP47349.1"/>
    </source>
</evidence>
<protein>
    <submittedName>
        <fullName evidence="1">2-(5''-triphosphoribosyl)-3'-dephosphocoenzyme-A synthase</fullName>
        <ecNumber evidence="1">2.4.2.52</ecNumber>
    </submittedName>
</protein>
<proteinExistence type="predicted"/>
<sequence length="323" mass="36587">MKNPSEHLSFQLESLEEFINIIYDAGLQEVSTPKPGNVGPSQIIDGVSYQDYCHILQLLKKFNSKYFDKKNISSPDFSIGNFIFQSVHTMVSNPPYKNLLLGHILLYSPLIFAFDLLFRNDIPKKVNWNKFWNTVEHVIATTTPQDGIWLSKAIQISNAGGIKTPGNKPLVSKYDFTKSSIETIIIEDQKTMKDLFQESADFDMISAQYCTNYEFCRNFYLQSVFPIQNPLNSQEKDVKNLFLQILATVPDSLIFRKNGTICARDIQNRAKVIIKAGGITTQAGLLKIKELNQKMLESKGKLNPGTTADLTACVLIIEQLFNR</sequence>
<reference evidence="1" key="1">
    <citation type="submission" date="2022-09" db="EMBL/GenBank/DDBJ databases">
        <title>Actin cytoskeleton and complex cell architecture in an #Asgard archaeon.</title>
        <authorList>
            <person name="Ponce Toledo R.I."/>
            <person name="Schleper C."/>
            <person name="Rodrigues Oliveira T."/>
            <person name="Wollweber F."/>
            <person name="Xu J."/>
            <person name="Rittmann S."/>
            <person name="Klingl A."/>
            <person name="Pilhofer M."/>
        </authorList>
    </citation>
    <scope>NUCLEOTIDE SEQUENCE</scope>
    <source>
        <strain evidence="1">B-35</strain>
    </source>
</reference>
<keyword evidence="1" id="KW-0328">Glycosyltransferase</keyword>
<dbReference type="Proteomes" id="UP001208689">
    <property type="component" value="Chromosome"/>
</dbReference>
<organism evidence="1 2">
    <name type="scientific">Candidatus Lokiarchaeum ossiferum</name>
    <dbReference type="NCBI Taxonomy" id="2951803"/>
    <lineage>
        <taxon>Archaea</taxon>
        <taxon>Promethearchaeati</taxon>
        <taxon>Promethearchaeota</taxon>
        <taxon>Promethearchaeia</taxon>
        <taxon>Promethearchaeales</taxon>
        <taxon>Promethearchaeaceae</taxon>
        <taxon>Candidatus Lokiarchaeum</taxon>
    </lineage>
</organism>
<dbReference type="GO" id="GO:0016757">
    <property type="term" value="F:glycosyltransferase activity"/>
    <property type="evidence" value="ECO:0007669"/>
    <property type="project" value="UniProtKB-KW"/>
</dbReference>
<keyword evidence="1" id="KW-0808">Transferase</keyword>
<dbReference type="Pfam" id="PF01874">
    <property type="entry name" value="CitG"/>
    <property type="match status" value="1"/>
</dbReference>